<organism evidence="2 3">
    <name type="scientific">Leucobacter iarius</name>
    <dbReference type="NCBI Taxonomy" id="333963"/>
    <lineage>
        <taxon>Bacteria</taxon>
        <taxon>Bacillati</taxon>
        <taxon>Actinomycetota</taxon>
        <taxon>Actinomycetes</taxon>
        <taxon>Micrococcales</taxon>
        <taxon>Microbacteriaceae</taxon>
        <taxon>Leucobacter</taxon>
    </lineage>
</organism>
<dbReference type="SUPFAM" id="SSF56266">
    <property type="entry name" value="DmpA/ArgJ-like"/>
    <property type="match status" value="1"/>
</dbReference>
<keyword evidence="3" id="KW-1185">Reference proteome</keyword>
<comment type="caution">
    <text evidence="2">The sequence shown here is derived from an EMBL/GenBank/DDBJ whole genome shotgun (WGS) entry which is preliminary data.</text>
</comment>
<dbReference type="EMBL" id="BAAAOB010000001">
    <property type="protein sequence ID" value="GAA1784994.1"/>
    <property type="molecule type" value="Genomic_DNA"/>
</dbReference>
<gene>
    <name evidence="2" type="ORF">GCM10009768_12320</name>
</gene>
<evidence type="ECO:0000313" key="3">
    <source>
        <dbReference type="Proteomes" id="UP001500851"/>
    </source>
</evidence>
<dbReference type="PANTHER" id="PTHR36512">
    <property type="entry name" value="D-AMINOPEPTIDASE"/>
    <property type="match status" value="1"/>
</dbReference>
<dbReference type="Proteomes" id="UP001500851">
    <property type="component" value="Unassembled WGS sequence"/>
</dbReference>
<dbReference type="RefSeq" id="WP_344030613.1">
    <property type="nucleotide sequence ID" value="NZ_BAAAOB010000001.1"/>
</dbReference>
<comment type="similarity">
    <text evidence="1">Belongs to the peptidase S58 family.</text>
</comment>
<dbReference type="PANTHER" id="PTHR36512:SF3">
    <property type="entry name" value="BLR5678 PROTEIN"/>
    <property type="match status" value="1"/>
</dbReference>
<dbReference type="InterPro" id="IPR005321">
    <property type="entry name" value="Peptidase_S58_DmpA"/>
</dbReference>
<evidence type="ECO:0000313" key="2">
    <source>
        <dbReference type="EMBL" id="GAA1784994.1"/>
    </source>
</evidence>
<dbReference type="Gene3D" id="3.60.70.12">
    <property type="entry name" value="L-amino peptidase D-ALA esterase/amidase"/>
    <property type="match status" value="1"/>
</dbReference>
<proteinExistence type="inferred from homology"/>
<reference evidence="3" key="1">
    <citation type="journal article" date="2019" name="Int. J. Syst. Evol. Microbiol.">
        <title>The Global Catalogue of Microorganisms (GCM) 10K type strain sequencing project: providing services to taxonomists for standard genome sequencing and annotation.</title>
        <authorList>
            <consortium name="The Broad Institute Genomics Platform"/>
            <consortium name="The Broad Institute Genome Sequencing Center for Infectious Disease"/>
            <person name="Wu L."/>
            <person name="Ma J."/>
        </authorList>
    </citation>
    <scope>NUCLEOTIDE SEQUENCE [LARGE SCALE GENOMIC DNA]</scope>
    <source>
        <strain evidence="3">JCM 14736</strain>
    </source>
</reference>
<dbReference type="CDD" id="cd02253">
    <property type="entry name" value="DmpA"/>
    <property type="match status" value="1"/>
</dbReference>
<protein>
    <submittedName>
        <fullName evidence="2">P1 family peptidase</fullName>
    </submittedName>
</protein>
<sequence length="385" mass="39770">MFEDSLSADEQAGIAIRARDLGVPFDGEPGRWNAITDVPGLEVGFSTIVSDGPAPARTGVTAILPRGREHAGLPCAAGVAVLNGNGELTGRSWIEESGQFQTPIGITNSHSVGAVHSGIDRWMAEHHPGSAAAWMLPVVGETWDGYLNSINAEHVRPEHATAALDAASGGPVAEGNVGGGTGMNCYGFKGGTGTASRVVRICDRRWTVGVLLQANFGSRSELRVAGRPLGRDSQAPNPMETSGWFEREAGPGARAVAGAGSVIAIVATDAPLLPDQCAALARRVPLGLARTGTTGSHFSGDIFLAFSTANAGALGSRMSTEGPDVEHLSHLAWGRIDPFYTAVVEATEEAVLNALAAAEDTVGRDGHESFALPHDEVRAAFAASA</sequence>
<name>A0ABP4XLS6_9MICO</name>
<dbReference type="InterPro" id="IPR016117">
    <property type="entry name" value="ArgJ-like_dom_sf"/>
</dbReference>
<evidence type="ECO:0000256" key="1">
    <source>
        <dbReference type="ARBA" id="ARBA00007068"/>
    </source>
</evidence>
<dbReference type="Pfam" id="PF03576">
    <property type="entry name" value="Peptidase_S58"/>
    <property type="match status" value="1"/>
</dbReference>
<accession>A0ABP4XLS6</accession>